<evidence type="ECO:0000313" key="4">
    <source>
        <dbReference type="EMBL" id="AIF41611.1"/>
    </source>
</evidence>
<dbReference type="Pfam" id="PF03328">
    <property type="entry name" value="HpcH_HpaI"/>
    <property type="match status" value="1"/>
</dbReference>
<dbReference type="Gene3D" id="3.20.20.60">
    <property type="entry name" value="Phosphoenolpyruvate-binding domains"/>
    <property type="match status" value="1"/>
</dbReference>
<sequence>MFSGRNARAAALPAQLSRSWLLASAMKPELFDAALASEADSVIFDIEDAAPAADKSTARDNVVKALEDGATGWVRINDINTEFWEDDLNALHGIPGLRGVMLAKTEKPEHVTLTAMRLNPGTPVLALVESAIGIENATSIASAPGTFRLAFGVGDFRRDTGAGADPMALAYARSKLVVASRVGQLPGPIDGPTLTDSEDELLEACKVTQNMGMTGKLTLRIDQTDPINRGLSPSHSEIEWAAELLDSHEHGGGTRDGSYAPRLARAQKIRNLGESYGLWTV</sequence>
<dbReference type="InterPro" id="IPR005000">
    <property type="entry name" value="Aldolase/citrate-lyase_domain"/>
</dbReference>
<gene>
    <name evidence="4" type="ORF">HX89_12455</name>
</gene>
<name>A0A075JHG8_9MICO</name>
<dbReference type="HOGENOM" id="CLU_044864_2_0_11"/>
<dbReference type="GO" id="GO:0003824">
    <property type="term" value="F:catalytic activity"/>
    <property type="evidence" value="ECO:0007669"/>
    <property type="project" value="InterPro"/>
</dbReference>
<dbReference type="PIRSF" id="PIRSF015582">
    <property type="entry name" value="Cit_lyase_B"/>
    <property type="match status" value="1"/>
</dbReference>
<proteinExistence type="predicted"/>
<dbReference type="InterPro" id="IPR011206">
    <property type="entry name" value="Citrate_lyase_beta/mcl1/mcl2"/>
</dbReference>
<dbReference type="AlphaFoldDB" id="A0A075JHG8"/>
<accession>A0A075JHG8</accession>
<evidence type="ECO:0000256" key="1">
    <source>
        <dbReference type="ARBA" id="ARBA00001946"/>
    </source>
</evidence>
<keyword evidence="5" id="KW-1185">Reference proteome</keyword>
<dbReference type="Proteomes" id="UP000027986">
    <property type="component" value="Chromosome"/>
</dbReference>
<dbReference type="eggNOG" id="COG2301">
    <property type="taxonomic scope" value="Bacteria"/>
</dbReference>
<dbReference type="OrthoDB" id="4322898at2"/>
<dbReference type="RefSeq" id="WP_006943934.1">
    <property type="nucleotide sequence ID" value="NZ_CP008889.1"/>
</dbReference>
<dbReference type="InterPro" id="IPR040442">
    <property type="entry name" value="Pyrv_kinase-like_dom_sf"/>
</dbReference>
<evidence type="ECO:0000256" key="3">
    <source>
        <dbReference type="ARBA" id="ARBA00022842"/>
    </source>
</evidence>
<dbReference type="PANTHER" id="PTHR32308:SF10">
    <property type="entry name" value="CITRATE LYASE SUBUNIT BETA"/>
    <property type="match status" value="1"/>
</dbReference>
<dbReference type="GO" id="GO:0006107">
    <property type="term" value="P:oxaloacetate metabolic process"/>
    <property type="evidence" value="ECO:0007669"/>
    <property type="project" value="TreeGrafter"/>
</dbReference>
<dbReference type="KEGG" id="dni:HX89_12455"/>
<comment type="cofactor">
    <cofactor evidence="1">
        <name>Mg(2+)</name>
        <dbReference type="ChEBI" id="CHEBI:18420"/>
    </cofactor>
</comment>
<evidence type="ECO:0000256" key="2">
    <source>
        <dbReference type="ARBA" id="ARBA00022723"/>
    </source>
</evidence>
<protein>
    <submittedName>
        <fullName evidence="4">Aldolase</fullName>
    </submittedName>
</protein>
<dbReference type="GO" id="GO:0000287">
    <property type="term" value="F:magnesium ion binding"/>
    <property type="evidence" value="ECO:0007669"/>
    <property type="project" value="TreeGrafter"/>
</dbReference>
<evidence type="ECO:0000313" key="5">
    <source>
        <dbReference type="Proteomes" id="UP000027986"/>
    </source>
</evidence>
<dbReference type="SUPFAM" id="SSF51621">
    <property type="entry name" value="Phosphoenolpyruvate/pyruvate domain"/>
    <property type="match status" value="1"/>
</dbReference>
<dbReference type="GeneID" id="41841881"/>
<keyword evidence="3" id="KW-0460">Magnesium</keyword>
<keyword evidence="2" id="KW-0479">Metal-binding</keyword>
<reference evidence="4 5" key="1">
    <citation type="submission" date="2014-07" db="EMBL/GenBank/DDBJ databases">
        <title>Genome Sequencing of Dermacoccus nishinomiyaensis.</title>
        <authorList>
            <person name="Hong K.W."/>
            <person name="Chan K.G."/>
        </authorList>
    </citation>
    <scope>NUCLEOTIDE SEQUENCE [LARGE SCALE GENOMIC DNA]</scope>
    <source>
        <strain evidence="4 5">M25</strain>
    </source>
</reference>
<dbReference type="EMBL" id="CP008889">
    <property type="protein sequence ID" value="AIF41611.1"/>
    <property type="molecule type" value="Genomic_DNA"/>
</dbReference>
<organism evidence="4 5">
    <name type="scientific">Dermacoccus nishinomiyaensis</name>
    <dbReference type="NCBI Taxonomy" id="1274"/>
    <lineage>
        <taxon>Bacteria</taxon>
        <taxon>Bacillati</taxon>
        <taxon>Actinomycetota</taxon>
        <taxon>Actinomycetes</taxon>
        <taxon>Micrococcales</taxon>
        <taxon>Dermacoccaceae</taxon>
        <taxon>Dermacoccus</taxon>
    </lineage>
</organism>
<dbReference type="PANTHER" id="PTHR32308">
    <property type="entry name" value="LYASE BETA SUBUNIT, PUTATIVE (AFU_ORTHOLOGUE AFUA_4G13030)-RELATED"/>
    <property type="match status" value="1"/>
</dbReference>
<dbReference type="InterPro" id="IPR015813">
    <property type="entry name" value="Pyrv/PenolPyrv_kinase-like_dom"/>
</dbReference>